<evidence type="ECO:0000313" key="5">
    <source>
        <dbReference type="Proteomes" id="UP001262889"/>
    </source>
</evidence>
<dbReference type="SUPFAM" id="SSF50998">
    <property type="entry name" value="Quinoprotein alcohol dehydrogenase-like"/>
    <property type="match status" value="1"/>
</dbReference>
<keyword evidence="5" id="KW-1185">Reference proteome</keyword>
<dbReference type="InterPro" id="IPR016032">
    <property type="entry name" value="Sig_transdc_resp-reg_C-effctor"/>
</dbReference>
<dbReference type="Proteomes" id="UP001262889">
    <property type="component" value="Unassembled WGS sequence"/>
</dbReference>
<protein>
    <submittedName>
        <fullName evidence="4">Triple tyrosine motif-containing protein</fullName>
    </submittedName>
</protein>
<dbReference type="InterPro" id="IPR000792">
    <property type="entry name" value="Tscrpt_reg_LuxR_C"/>
</dbReference>
<evidence type="ECO:0000313" key="4">
    <source>
        <dbReference type="EMBL" id="MDT0642778.1"/>
    </source>
</evidence>
<keyword evidence="2" id="KW-0812">Transmembrane</keyword>
<dbReference type="EMBL" id="JAVRHQ010000007">
    <property type="protein sequence ID" value="MDT0642778.1"/>
    <property type="molecule type" value="Genomic_DNA"/>
</dbReference>
<comment type="caution">
    <text evidence="4">The sequence shown here is derived from an EMBL/GenBank/DDBJ whole genome shotgun (WGS) entry which is preliminary data.</text>
</comment>
<keyword evidence="1" id="KW-0175">Coiled coil</keyword>
<reference evidence="4 5" key="1">
    <citation type="submission" date="2023-09" db="EMBL/GenBank/DDBJ databases">
        <authorList>
            <person name="Rey-Velasco X."/>
        </authorList>
    </citation>
    <scope>NUCLEOTIDE SEQUENCE [LARGE SCALE GENOMIC DNA]</scope>
    <source>
        <strain evidence="4 5">F363</strain>
    </source>
</reference>
<keyword evidence="2" id="KW-0472">Membrane</keyword>
<feature type="transmembrane region" description="Helical" evidence="2">
    <location>
        <begin position="743"/>
        <end position="769"/>
    </location>
</feature>
<organism evidence="4 5">
    <name type="scientific">Autumnicola tepida</name>
    <dbReference type="NCBI Taxonomy" id="3075595"/>
    <lineage>
        <taxon>Bacteria</taxon>
        <taxon>Pseudomonadati</taxon>
        <taxon>Bacteroidota</taxon>
        <taxon>Flavobacteriia</taxon>
        <taxon>Flavobacteriales</taxon>
        <taxon>Flavobacteriaceae</taxon>
        <taxon>Autumnicola</taxon>
    </lineage>
</organism>
<sequence length="969" mass="111741">MKFLIHLFLALIFFNDYSGYSQNKLDDFSNLPRITHYSKKDFQADVQFWTMTQDNEGISYFGNNDGVLIFDGERWEKITLPNNSSVRSLTTTKEGLVYAGGFNELGIITKDSLGKYRYKSLLEKLELDEEKLENLWQVHEFKDHIIYRSFGQLITISGNSATQISSNLSFTFSGVANNTFFVQDANHGIFSFDPDSMRLSLVFDQKLIDNSEIIGFLPGEQAGEVILVAKNGNLYKSNPEKREIELWRKVFENGNTDQVISSRKFGENYLLGTLSSGIIMVTSGGEVVPESPLFSELSNSSVLNLFSNGQNVWALLNNGLDFVEFTSPVSHLFSEASIYDILLDGEQIYLATNKGVYYSNLSLSGENNYKFTFTKIPNFEGQAWSVQKEKGSVIIGHDKGLFELDSGLAHKIGDVDGFWKILPIPEKDNAYLACNYSGLYLLTRSGNEWNLGGKISGFDESTRDILKAEEKSTYWVCHGYKGVYKVKFTEDYSRVYAVDHFTDQNGLSSPFNVNVTKWKDDIVFTTNTGVYEFQKKANRFEPYKPLNSILDTAYNTRKLLMGEKRAWFVQDDEIGYFNPDEDQPKIYKNLFLNLKGNLNRGMESIYPLPDEKVLIGATTGLYWFNIASALPNYKVPTKLNSISIVEGENRIFLPLNTAEEIQLPIESDIVRFEFSAPEMSPASTVQYQYILEGIDKKWSAWEDTPFKEYTHLRPGDYIFKVRSRDLSGMEGDIISYKFNVPRVWYQTTLAILVYILGFIALCFLLVFLIRRKIHQERLKAKLASEKTQKLLQLEIEQLKLKQEKENIRKDKQLLEEDNIRKSKELANYTMMLVQKKDIFSETYQSLQEFRKSLKTQMARKNLQDILHKLHQHRIGEEYMNVFDVHFEKVHKDFFKRLKEIDPKLTKRELRLCAFVKMNLTNKEIAPLLNISVRGVETARYRIRKKLDVQETNFLEFLEKLSEPAVETVK</sequence>
<gene>
    <name evidence="4" type="ORF">RM553_08030</name>
</gene>
<evidence type="ECO:0000259" key="3">
    <source>
        <dbReference type="SMART" id="SM00421"/>
    </source>
</evidence>
<dbReference type="Gene3D" id="2.130.10.10">
    <property type="entry name" value="YVTN repeat-like/Quinoprotein amine dehydrogenase"/>
    <property type="match status" value="2"/>
</dbReference>
<dbReference type="Gene3D" id="1.10.10.10">
    <property type="entry name" value="Winged helix-like DNA-binding domain superfamily/Winged helix DNA-binding domain"/>
    <property type="match status" value="1"/>
</dbReference>
<dbReference type="Pfam" id="PF07495">
    <property type="entry name" value="Y_Y_Y"/>
    <property type="match status" value="1"/>
</dbReference>
<feature type="domain" description="HTH luxR-type" evidence="3">
    <location>
        <begin position="901"/>
        <end position="960"/>
    </location>
</feature>
<dbReference type="InterPro" id="IPR011123">
    <property type="entry name" value="Y_Y_Y"/>
</dbReference>
<accession>A0ABU3C933</accession>
<dbReference type="InterPro" id="IPR013783">
    <property type="entry name" value="Ig-like_fold"/>
</dbReference>
<dbReference type="SMART" id="SM00421">
    <property type="entry name" value="HTH_LUXR"/>
    <property type="match status" value="1"/>
</dbReference>
<dbReference type="InterPro" id="IPR015943">
    <property type="entry name" value="WD40/YVTN_repeat-like_dom_sf"/>
</dbReference>
<keyword evidence="2" id="KW-1133">Transmembrane helix</keyword>
<dbReference type="Gene3D" id="2.60.40.10">
    <property type="entry name" value="Immunoglobulins"/>
    <property type="match status" value="1"/>
</dbReference>
<evidence type="ECO:0000256" key="2">
    <source>
        <dbReference type="SAM" id="Phobius"/>
    </source>
</evidence>
<dbReference type="Pfam" id="PF00196">
    <property type="entry name" value="GerE"/>
    <property type="match status" value="1"/>
</dbReference>
<dbReference type="SUPFAM" id="SSF46894">
    <property type="entry name" value="C-terminal effector domain of the bipartite response regulators"/>
    <property type="match status" value="1"/>
</dbReference>
<name>A0ABU3C933_9FLAO</name>
<proteinExistence type="predicted"/>
<evidence type="ECO:0000256" key="1">
    <source>
        <dbReference type="SAM" id="Coils"/>
    </source>
</evidence>
<dbReference type="InterPro" id="IPR011047">
    <property type="entry name" value="Quinoprotein_ADH-like_sf"/>
</dbReference>
<feature type="coiled-coil region" evidence="1">
    <location>
        <begin position="783"/>
        <end position="824"/>
    </location>
</feature>
<dbReference type="InterPro" id="IPR036388">
    <property type="entry name" value="WH-like_DNA-bd_sf"/>
</dbReference>
<dbReference type="RefSeq" id="WP_311534408.1">
    <property type="nucleotide sequence ID" value="NZ_JAVRHQ010000007.1"/>
</dbReference>